<organism evidence="8 9">
    <name type="scientific">Rehmannia glutinosa</name>
    <name type="common">Chinese foxglove</name>
    <dbReference type="NCBI Taxonomy" id="99300"/>
    <lineage>
        <taxon>Eukaryota</taxon>
        <taxon>Viridiplantae</taxon>
        <taxon>Streptophyta</taxon>
        <taxon>Embryophyta</taxon>
        <taxon>Tracheophyta</taxon>
        <taxon>Spermatophyta</taxon>
        <taxon>Magnoliopsida</taxon>
        <taxon>eudicotyledons</taxon>
        <taxon>Gunneridae</taxon>
        <taxon>Pentapetalae</taxon>
        <taxon>asterids</taxon>
        <taxon>lamiids</taxon>
        <taxon>Lamiales</taxon>
        <taxon>Orobanchaceae</taxon>
        <taxon>Rehmannieae</taxon>
        <taxon>Rehmannia</taxon>
    </lineage>
</organism>
<keyword evidence="1" id="KW-0805">Transcription regulation</keyword>
<protein>
    <recommendedName>
        <fullName evidence="10">RWP-RK domain-containing protein</fullName>
    </recommendedName>
</protein>
<comment type="caution">
    <text evidence="8">The sequence shown here is derived from an EMBL/GenBank/DDBJ whole genome shotgun (WGS) entry which is preliminary data.</text>
</comment>
<proteinExistence type="predicted"/>
<dbReference type="PANTHER" id="PTHR32002:SF77">
    <property type="entry name" value="PROTEIN NLP6-LIKE ISOFORM X1"/>
    <property type="match status" value="1"/>
</dbReference>
<dbReference type="PANTHER" id="PTHR32002">
    <property type="entry name" value="PROTEIN NLP8"/>
    <property type="match status" value="1"/>
</dbReference>
<evidence type="ECO:0008006" key="10">
    <source>
        <dbReference type="Google" id="ProtNLM"/>
    </source>
</evidence>
<evidence type="ECO:0000313" key="8">
    <source>
        <dbReference type="EMBL" id="KAK6164365.1"/>
    </source>
</evidence>
<gene>
    <name evidence="8" type="ORF">DH2020_001229</name>
</gene>
<evidence type="ECO:0000259" key="6">
    <source>
        <dbReference type="PROSITE" id="PS51519"/>
    </source>
</evidence>
<feature type="domain" description="RWP-RK" evidence="6">
    <location>
        <begin position="523"/>
        <end position="611"/>
    </location>
</feature>
<name>A0ABR0XYS1_REHGL</name>
<evidence type="ECO:0000256" key="1">
    <source>
        <dbReference type="ARBA" id="ARBA00023015"/>
    </source>
</evidence>
<dbReference type="InterPro" id="IPR055081">
    <property type="entry name" value="NLP1-9_GAF"/>
</dbReference>
<dbReference type="InterPro" id="IPR045012">
    <property type="entry name" value="NLP"/>
</dbReference>
<dbReference type="Pfam" id="PF00564">
    <property type="entry name" value="PB1"/>
    <property type="match status" value="1"/>
</dbReference>
<keyword evidence="9" id="KW-1185">Reference proteome</keyword>
<reference evidence="8 9" key="1">
    <citation type="journal article" date="2021" name="Comput. Struct. Biotechnol. J.">
        <title>De novo genome assembly of the potent medicinal plant Rehmannia glutinosa using nanopore technology.</title>
        <authorList>
            <person name="Ma L."/>
            <person name="Dong C."/>
            <person name="Song C."/>
            <person name="Wang X."/>
            <person name="Zheng X."/>
            <person name="Niu Y."/>
            <person name="Chen S."/>
            <person name="Feng W."/>
        </authorList>
    </citation>
    <scope>NUCLEOTIDE SEQUENCE [LARGE SCALE GENOMIC DNA]</scope>
    <source>
        <strain evidence="8">DH-2019</strain>
    </source>
</reference>
<dbReference type="Pfam" id="PF22922">
    <property type="entry name" value="GAF_NLP"/>
    <property type="match status" value="1"/>
</dbReference>
<accession>A0ABR0XYS1</accession>
<dbReference type="InterPro" id="IPR000270">
    <property type="entry name" value="PB1_dom"/>
</dbReference>
<dbReference type="PROSITE" id="PS51519">
    <property type="entry name" value="RWP_RK"/>
    <property type="match status" value="1"/>
</dbReference>
<keyword evidence="3" id="KW-0804">Transcription</keyword>
<dbReference type="InterPro" id="IPR003035">
    <property type="entry name" value="RWP-RK_dom"/>
</dbReference>
<dbReference type="Pfam" id="PF02042">
    <property type="entry name" value="RWP-RK"/>
    <property type="match status" value="1"/>
</dbReference>
<dbReference type="PROSITE" id="PS51745">
    <property type="entry name" value="PB1"/>
    <property type="match status" value="1"/>
</dbReference>
<evidence type="ECO:0000256" key="2">
    <source>
        <dbReference type="ARBA" id="ARBA00023125"/>
    </source>
</evidence>
<dbReference type="Gene3D" id="3.10.20.90">
    <property type="entry name" value="Phosphatidylinositol 3-kinase Catalytic Subunit, Chain A, domain 1"/>
    <property type="match status" value="1"/>
</dbReference>
<feature type="domain" description="PB1" evidence="7">
    <location>
        <begin position="640"/>
        <end position="703"/>
    </location>
</feature>
<sequence length="703" mass="79730">MNSIIAATATLSDDDEHEKQYDMTEFLEYLSSSSNRLIISSNPENHFVFGFQEIDGGHTHIPPPQTIPSCFSTPERGGAMSIDQAFIREKIKQGLENVSWYVWDPLLIQFWQPRIFNGRSYLTTSHQPFALKMLYKGLSWYRKHSANHDILVDEGAKEEELGPLGRVFLNGQPESSPDLRFYSIKEYPLRDQALRFGLRRLMAWPVFELQSNYCVGVLELVSFNTPFVPMYFELCHSVDDAFKNYDLRILHMHDQPDTQTEGRKLAVSEIRQMFNVVNETPNVPLAQAWIPSRGVSNYMERALYACDSEWNKQYEFMNSDFLNAGIFHKLRQGKGVAGRALSSIHKLCFCRSIYAFNITEYPLAHYARRAMLAVSFAICLQSAHTGSDPYVLEFFLLPGNPDDTDPRSLIQSLLVRMTRRLLSFKVASGRLLGEELLVEIVRFHMDDDSVYFQKKPSDRYPLGFEVSSSSGSESPADAEQKSPSGLCREEEEEEEEAVVKFGQDVDSSTRQGGNMCTMVTNLQGKEIVRTASTERETNRTSLQISYQDLQSHFGKPAQEAADMLGVSKSTFKRSCRSHNILRWPYHSKNKANHALFEVKSVDKPGQLNSGSIQVNSSGSNLSIQDLKKNAASISLQESSFVTIKANYKSKTIKFQLGISSGMAKLEEEVAKRLKLKIGEFEMSYQDEDGSLILLSCNEDLRNE</sequence>
<evidence type="ECO:0000256" key="4">
    <source>
        <dbReference type="ARBA" id="ARBA00023242"/>
    </source>
</evidence>
<keyword evidence="2" id="KW-0238">DNA-binding</keyword>
<evidence type="ECO:0000256" key="5">
    <source>
        <dbReference type="SAM" id="MobiDB-lite"/>
    </source>
</evidence>
<dbReference type="InterPro" id="IPR053793">
    <property type="entry name" value="PB1-like"/>
</dbReference>
<dbReference type="EMBL" id="JABTTQ020000001">
    <property type="protein sequence ID" value="KAK6164365.1"/>
    <property type="molecule type" value="Genomic_DNA"/>
</dbReference>
<dbReference type="Proteomes" id="UP001318860">
    <property type="component" value="Unassembled WGS sequence"/>
</dbReference>
<evidence type="ECO:0000313" key="9">
    <source>
        <dbReference type="Proteomes" id="UP001318860"/>
    </source>
</evidence>
<feature type="region of interest" description="Disordered" evidence="5">
    <location>
        <begin position="463"/>
        <end position="493"/>
    </location>
</feature>
<evidence type="ECO:0000259" key="7">
    <source>
        <dbReference type="PROSITE" id="PS51745"/>
    </source>
</evidence>
<keyword evidence="4" id="KW-0539">Nucleus</keyword>
<evidence type="ECO:0000256" key="3">
    <source>
        <dbReference type="ARBA" id="ARBA00023163"/>
    </source>
</evidence>
<dbReference type="SUPFAM" id="SSF54277">
    <property type="entry name" value="CAD &amp; PB1 domains"/>
    <property type="match status" value="1"/>
</dbReference>